<dbReference type="SUPFAM" id="SSF53448">
    <property type="entry name" value="Nucleotide-diphospho-sugar transferases"/>
    <property type="match status" value="1"/>
</dbReference>
<protein>
    <submittedName>
        <fullName evidence="9">Nucleotide-diphospho-sugar transferase</fullName>
    </submittedName>
</protein>
<dbReference type="GO" id="GO:0016757">
    <property type="term" value="F:glycosyltransferase activity"/>
    <property type="evidence" value="ECO:0007669"/>
    <property type="project" value="UniProtKB-KW"/>
</dbReference>
<evidence type="ECO:0000256" key="4">
    <source>
        <dbReference type="ARBA" id="ARBA00022692"/>
    </source>
</evidence>
<keyword evidence="3 9" id="KW-0808">Transferase</keyword>
<dbReference type="Pfam" id="PF13632">
    <property type="entry name" value="Glyco_trans_2_3"/>
    <property type="match status" value="1"/>
</dbReference>
<dbReference type="AlphaFoldDB" id="A0A6A6W8S5"/>
<evidence type="ECO:0000256" key="6">
    <source>
        <dbReference type="ARBA" id="ARBA00023136"/>
    </source>
</evidence>
<dbReference type="GO" id="GO:0016020">
    <property type="term" value="C:membrane"/>
    <property type="evidence" value="ECO:0007669"/>
    <property type="project" value="UniProtKB-SubCell"/>
</dbReference>
<name>A0A6A6W8S5_9PEZI</name>
<feature type="transmembrane region" description="Helical" evidence="7">
    <location>
        <begin position="630"/>
        <end position="648"/>
    </location>
</feature>
<dbReference type="Gene3D" id="3.90.550.10">
    <property type="entry name" value="Spore Coat Polysaccharide Biosynthesis Protein SpsA, Chain A"/>
    <property type="match status" value="1"/>
</dbReference>
<keyword evidence="5 7" id="KW-1133">Transmembrane helix</keyword>
<dbReference type="InterPro" id="IPR029044">
    <property type="entry name" value="Nucleotide-diphossugar_trans"/>
</dbReference>
<evidence type="ECO:0000256" key="1">
    <source>
        <dbReference type="ARBA" id="ARBA00004141"/>
    </source>
</evidence>
<dbReference type="InterPro" id="IPR050321">
    <property type="entry name" value="Glycosyltr_2/OpgH_subfam"/>
</dbReference>
<keyword evidence="4 7" id="KW-0812">Transmembrane</keyword>
<dbReference type="CDD" id="cd06421">
    <property type="entry name" value="CESA_CelA_like"/>
    <property type="match status" value="1"/>
</dbReference>
<reference evidence="9" key="1">
    <citation type="journal article" date="2020" name="Stud. Mycol.">
        <title>101 Dothideomycetes genomes: a test case for predicting lifestyles and emergence of pathogens.</title>
        <authorList>
            <person name="Haridas S."/>
            <person name="Albert R."/>
            <person name="Binder M."/>
            <person name="Bloem J."/>
            <person name="Labutti K."/>
            <person name="Salamov A."/>
            <person name="Andreopoulos B."/>
            <person name="Baker S."/>
            <person name="Barry K."/>
            <person name="Bills G."/>
            <person name="Bluhm B."/>
            <person name="Cannon C."/>
            <person name="Castanera R."/>
            <person name="Culley D."/>
            <person name="Daum C."/>
            <person name="Ezra D."/>
            <person name="Gonzalez J."/>
            <person name="Henrissat B."/>
            <person name="Kuo A."/>
            <person name="Liang C."/>
            <person name="Lipzen A."/>
            <person name="Lutzoni F."/>
            <person name="Magnuson J."/>
            <person name="Mondo S."/>
            <person name="Nolan M."/>
            <person name="Ohm R."/>
            <person name="Pangilinan J."/>
            <person name="Park H.-J."/>
            <person name="Ramirez L."/>
            <person name="Alfaro M."/>
            <person name="Sun H."/>
            <person name="Tritt A."/>
            <person name="Yoshinaga Y."/>
            <person name="Zwiers L.-H."/>
            <person name="Turgeon B."/>
            <person name="Goodwin S."/>
            <person name="Spatafora J."/>
            <person name="Crous P."/>
            <person name="Grigoriev I."/>
        </authorList>
    </citation>
    <scope>NUCLEOTIDE SEQUENCE</scope>
    <source>
        <strain evidence="9">CBS 121739</strain>
    </source>
</reference>
<dbReference type="PANTHER" id="PTHR43867">
    <property type="entry name" value="CELLULOSE SYNTHASE CATALYTIC SUBUNIT A [UDP-FORMING]"/>
    <property type="match status" value="1"/>
</dbReference>
<feature type="transmembrane region" description="Helical" evidence="7">
    <location>
        <begin position="74"/>
        <end position="99"/>
    </location>
</feature>
<feature type="domain" description="Glycosyltransferase 2-like" evidence="8">
    <location>
        <begin position="211"/>
        <end position="411"/>
    </location>
</feature>
<evidence type="ECO:0000256" key="3">
    <source>
        <dbReference type="ARBA" id="ARBA00022679"/>
    </source>
</evidence>
<feature type="transmembrane region" description="Helical" evidence="7">
    <location>
        <begin position="568"/>
        <end position="590"/>
    </location>
</feature>
<evidence type="ECO:0000313" key="9">
    <source>
        <dbReference type="EMBL" id="KAF2757481.1"/>
    </source>
</evidence>
<dbReference type="OrthoDB" id="72851at2759"/>
<dbReference type="RefSeq" id="XP_033599932.1">
    <property type="nucleotide sequence ID" value="XM_033748927.1"/>
</dbReference>
<evidence type="ECO:0000313" key="10">
    <source>
        <dbReference type="Proteomes" id="UP000799437"/>
    </source>
</evidence>
<keyword evidence="10" id="KW-1185">Reference proteome</keyword>
<dbReference type="Proteomes" id="UP000799437">
    <property type="component" value="Unassembled WGS sequence"/>
</dbReference>
<feature type="transmembrane region" description="Helical" evidence="7">
    <location>
        <begin position="33"/>
        <end position="54"/>
    </location>
</feature>
<dbReference type="InterPro" id="IPR001173">
    <property type="entry name" value="Glyco_trans_2-like"/>
</dbReference>
<evidence type="ECO:0000256" key="7">
    <source>
        <dbReference type="SAM" id="Phobius"/>
    </source>
</evidence>
<dbReference type="EMBL" id="ML996573">
    <property type="protein sequence ID" value="KAF2757481.1"/>
    <property type="molecule type" value="Genomic_DNA"/>
</dbReference>
<gene>
    <name evidence="9" type="ORF">EJ05DRAFT_529170</name>
</gene>
<accession>A0A6A6W8S5</accession>
<sequence length="649" mass="73776">MFYSDRHKPSEYKVETLHKYDDHEYVKPWCRTLMLVHPVLIVWVFLTYTAYFTFRIWCNYKSRAVNGRITEASLMFVCLEGVCILPYLFYMSILVFSFGNRERPQLRLRGAAVPTVDVLLTTCGEAIPVIVNSVRAACNIDYPQYRYRVVVCDDSADPELQEALQPLLVEYPQLYYQARRKYPGVPHHYKAGNLQSGIDFVVGLPGGCAEYIATLDADMIAHPEWLRALLPHLLRDPLLGLISPPQTFWNVPADDSLCQSLCDFIHYLELKKDHIGTAWCTGSGVVMKRFIIDQIGGWPTPSMAEDQLLSCIMNGEGYKTAYCHEFLQIGMSYVIPAHTIPDHSLTFPDLKQRTRWAVGTLQTAQVLNWGFPGKHTKHMTFAQRWCIFTFAFTTLLILPQLLAFLALPTLLYWGRPLLVSTTASELRWQIRLAAIWICSLRLNDVAFALPSGYFQGQRNAMAWQFMMPYLAVAVVRCYVLPSWLGGVQIAFQASGAVRDHLMERSARWRAGLRTRIRLIGAYCHIWFFVGFVGFALGAGGTDVYRAWEVRGRGGDVRDALLHLLVRSCLPPGWWLLLATSFAVPVLYMFAPPTVPEWDEVMVVEPETGVGRPGFMEARQSWGGLVLVREIIWGVMVVYCVVLFAGTFVY</sequence>
<comment type="subcellular location">
    <subcellularLocation>
        <location evidence="1">Membrane</location>
        <topology evidence="1">Multi-pass membrane protein</topology>
    </subcellularLocation>
</comment>
<feature type="transmembrane region" description="Helical" evidence="7">
    <location>
        <begin position="466"/>
        <end position="484"/>
    </location>
</feature>
<evidence type="ECO:0000256" key="5">
    <source>
        <dbReference type="ARBA" id="ARBA00022989"/>
    </source>
</evidence>
<evidence type="ECO:0000259" key="8">
    <source>
        <dbReference type="Pfam" id="PF13632"/>
    </source>
</evidence>
<keyword evidence="2" id="KW-0328">Glycosyltransferase</keyword>
<feature type="transmembrane region" description="Helical" evidence="7">
    <location>
        <begin position="385"/>
        <end position="413"/>
    </location>
</feature>
<feature type="transmembrane region" description="Helical" evidence="7">
    <location>
        <begin position="525"/>
        <end position="547"/>
    </location>
</feature>
<organism evidence="9 10">
    <name type="scientific">Pseudovirgaria hyperparasitica</name>
    <dbReference type="NCBI Taxonomy" id="470096"/>
    <lineage>
        <taxon>Eukaryota</taxon>
        <taxon>Fungi</taxon>
        <taxon>Dikarya</taxon>
        <taxon>Ascomycota</taxon>
        <taxon>Pezizomycotina</taxon>
        <taxon>Dothideomycetes</taxon>
        <taxon>Dothideomycetes incertae sedis</taxon>
        <taxon>Acrospermales</taxon>
        <taxon>Acrospermaceae</taxon>
        <taxon>Pseudovirgaria</taxon>
    </lineage>
</organism>
<keyword evidence="6 7" id="KW-0472">Membrane</keyword>
<dbReference type="PANTHER" id="PTHR43867:SF2">
    <property type="entry name" value="CELLULOSE SYNTHASE CATALYTIC SUBUNIT A [UDP-FORMING]"/>
    <property type="match status" value="1"/>
</dbReference>
<proteinExistence type="predicted"/>
<evidence type="ECO:0000256" key="2">
    <source>
        <dbReference type="ARBA" id="ARBA00022676"/>
    </source>
</evidence>
<dbReference type="GeneID" id="54489981"/>